<organism evidence="2 3">
    <name type="scientific">Orenia metallireducens</name>
    <dbReference type="NCBI Taxonomy" id="1413210"/>
    <lineage>
        <taxon>Bacteria</taxon>
        <taxon>Bacillati</taxon>
        <taxon>Bacillota</taxon>
        <taxon>Clostridia</taxon>
        <taxon>Halanaerobiales</taxon>
        <taxon>Halobacteroidaceae</taxon>
        <taxon>Orenia</taxon>
    </lineage>
</organism>
<evidence type="ECO:0000259" key="1">
    <source>
        <dbReference type="Pfam" id="PF21784"/>
    </source>
</evidence>
<dbReference type="Pfam" id="PF21784">
    <property type="entry name" value="Bflower"/>
    <property type="match status" value="1"/>
</dbReference>
<dbReference type="RefSeq" id="WP_097017221.1">
    <property type="nucleotide sequence ID" value="NZ_OBDZ01000007.1"/>
</dbReference>
<evidence type="ECO:0000313" key="3">
    <source>
        <dbReference type="Proteomes" id="UP000219573"/>
    </source>
</evidence>
<keyword evidence="3" id="KW-1185">Reference proteome</keyword>
<feature type="domain" description="4-fold beta flower" evidence="1">
    <location>
        <begin position="3"/>
        <end position="115"/>
    </location>
</feature>
<dbReference type="AlphaFoldDB" id="A0A285GF75"/>
<accession>A0A285GF75</accession>
<sequence>MDTIHDKNGDTVAWLKDGAVYDESGEHRLFIKNDRVFNSEGEYLGVFKNGFFRDKNGEIVAFTDNAENLPILPTTQIGPAPTLAAIAPIPDAISFPQIMPDPINNWSDLSWEEFVKAKTEENSNEQQLINKV</sequence>
<reference evidence="3" key="1">
    <citation type="submission" date="2017-09" db="EMBL/GenBank/DDBJ databases">
        <authorList>
            <person name="Varghese N."/>
            <person name="Submissions S."/>
        </authorList>
    </citation>
    <scope>NUCLEOTIDE SEQUENCE [LARGE SCALE GENOMIC DNA]</scope>
    <source>
        <strain evidence="3">MSL47</strain>
    </source>
</reference>
<dbReference type="EMBL" id="OBDZ01000007">
    <property type="protein sequence ID" value="SNY22232.1"/>
    <property type="molecule type" value="Genomic_DNA"/>
</dbReference>
<name>A0A285GF75_9FIRM</name>
<protein>
    <recommendedName>
        <fullName evidence="1">4-fold beta flower domain-containing protein</fullName>
    </recommendedName>
</protein>
<proteinExistence type="predicted"/>
<gene>
    <name evidence="2" type="ORF">SAMN06265827_10730</name>
</gene>
<evidence type="ECO:0000313" key="2">
    <source>
        <dbReference type="EMBL" id="SNY22232.1"/>
    </source>
</evidence>
<dbReference type="InterPro" id="IPR048911">
    <property type="entry name" value="Bflower"/>
</dbReference>
<dbReference type="OrthoDB" id="2086177at2"/>
<dbReference type="Proteomes" id="UP000219573">
    <property type="component" value="Unassembled WGS sequence"/>
</dbReference>